<evidence type="ECO:0000256" key="11">
    <source>
        <dbReference type="PIRSR" id="PIRSR000463-1"/>
    </source>
</evidence>
<dbReference type="SUPFAM" id="SSF51011">
    <property type="entry name" value="Glycosyl hydrolase domain"/>
    <property type="match status" value="1"/>
</dbReference>
<dbReference type="Gene3D" id="2.60.40.10">
    <property type="entry name" value="Immunoglobulins"/>
    <property type="match status" value="1"/>
</dbReference>
<name>A0A9D1KYN9_9FIRM</name>
<dbReference type="InterPro" id="IPR006048">
    <property type="entry name" value="A-amylase/branching_C"/>
</dbReference>
<comment type="pathway">
    <text evidence="3 10">Glycan biosynthesis; glycogen biosynthesis.</text>
</comment>
<comment type="catalytic activity">
    <reaction evidence="1 10">
        <text>Transfers a segment of a (1-&gt;4)-alpha-D-glucan chain to a primary hydroxy group in a similar glucan chain.</text>
        <dbReference type="EC" id="2.4.1.18"/>
    </reaction>
</comment>
<dbReference type="InterPro" id="IPR013780">
    <property type="entry name" value="Glyco_hydro_b"/>
</dbReference>
<dbReference type="EMBL" id="DVMH01000022">
    <property type="protein sequence ID" value="HIU10483.1"/>
    <property type="molecule type" value="Genomic_DNA"/>
</dbReference>
<dbReference type="GO" id="GO:0043169">
    <property type="term" value="F:cation binding"/>
    <property type="evidence" value="ECO:0007669"/>
    <property type="project" value="InterPro"/>
</dbReference>
<dbReference type="NCBIfam" id="NF008967">
    <property type="entry name" value="PRK12313.1"/>
    <property type="match status" value="1"/>
</dbReference>
<dbReference type="SMART" id="SM00642">
    <property type="entry name" value="Aamy"/>
    <property type="match status" value="1"/>
</dbReference>
<dbReference type="GO" id="GO:0005978">
    <property type="term" value="P:glycogen biosynthetic process"/>
    <property type="evidence" value="ECO:0007669"/>
    <property type="project" value="UniProtKB-UniRule"/>
</dbReference>
<dbReference type="Proteomes" id="UP000824124">
    <property type="component" value="Unassembled WGS sequence"/>
</dbReference>
<dbReference type="NCBIfam" id="TIGR01515">
    <property type="entry name" value="branching_enzym"/>
    <property type="match status" value="1"/>
</dbReference>
<dbReference type="InterPro" id="IPR004193">
    <property type="entry name" value="Glyco_hydro_13_N"/>
</dbReference>
<dbReference type="InterPro" id="IPR017853">
    <property type="entry name" value="GH"/>
</dbReference>
<dbReference type="InterPro" id="IPR006407">
    <property type="entry name" value="GlgB"/>
</dbReference>
<feature type="domain" description="Glycosyl hydrolase family 13 catalytic" evidence="12">
    <location>
        <begin position="152"/>
        <end position="515"/>
    </location>
</feature>
<protein>
    <recommendedName>
        <fullName evidence="10">1,4-alpha-glucan branching enzyme GlgB</fullName>
        <ecNumber evidence="10">2.4.1.18</ecNumber>
    </recommendedName>
    <alternativeName>
        <fullName evidence="10">1,4-alpha-D-glucan:1,4-alpha-D-glucan 6-glucosyl-transferase</fullName>
    </alternativeName>
    <alternativeName>
        <fullName evidence="10">Alpha-(1-&gt;4)-glucan branching enzyme</fullName>
    </alternativeName>
    <alternativeName>
        <fullName evidence="10">Glycogen branching enzyme</fullName>
        <shortName evidence="10">BE</shortName>
    </alternativeName>
</protein>
<dbReference type="Pfam" id="PF00128">
    <property type="entry name" value="Alpha-amylase"/>
    <property type="match status" value="1"/>
</dbReference>
<dbReference type="CDD" id="cd02855">
    <property type="entry name" value="E_set_GBE_prok_N"/>
    <property type="match status" value="1"/>
</dbReference>
<evidence type="ECO:0000256" key="10">
    <source>
        <dbReference type="HAMAP-Rule" id="MF_00685"/>
    </source>
</evidence>
<dbReference type="PANTHER" id="PTHR43651">
    <property type="entry name" value="1,4-ALPHA-GLUCAN-BRANCHING ENZYME"/>
    <property type="match status" value="1"/>
</dbReference>
<evidence type="ECO:0000256" key="2">
    <source>
        <dbReference type="ARBA" id="ARBA00002953"/>
    </source>
</evidence>
<dbReference type="InterPro" id="IPR037439">
    <property type="entry name" value="Branching_enzy"/>
</dbReference>
<evidence type="ECO:0000259" key="12">
    <source>
        <dbReference type="SMART" id="SM00642"/>
    </source>
</evidence>
<evidence type="ECO:0000313" key="14">
    <source>
        <dbReference type="Proteomes" id="UP000824124"/>
    </source>
</evidence>
<evidence type="ECO:0000256" key="3">
    <source>
        <dbReference type="ARBA" id="ARBA00004964"/>
    </source>
</evidence>
<dbReference type="Gene3D" id="3.20.20.80">
    <property type="entry name" value="Glycosidases"/>
    <property type="match status" value="1"/>
</dbReference>
<dbReference type="GO" id="GO:0003844">
    <property type="term" value="F:1,4-alpha-glucan branching enzyme activity"/>
    <property type="evidence" value="ECO:0007669"/>
    <property type="project" value="UniProtKB-UniRule"/>
</dbReference>
<dbReference type="PIRSF" id="PIRSF000463">
    <property type="entry name" value="GlgB"/>
    <property type="match status" value="1"/>
</dbReference>
<evidence type="ECO:0000256" key="5">
    <source>
        <dbReference type="ARBA" id="ARBA00022600"/>
    </source>
</evidence>
<feature type="active site" description="Nucleophile" evidence="10 11">
    <location>
        <position position="309"/>
    </location>
</feature>
<dbReference type="PANTHER" id="PTHR43651:SF3">
    <property type="entry name" value="1,4-ALPHA-GLUCAN-BRANCHING ENZYME"/>
    <property type="match status" value="1"/>
</dbReference>
<dbReference type="GO" id="GO:0005829">
    <property type="term" value="C:cytosol"/>
    <property type="evidence" value="ECO:0007669"/>
    <property type="project" value="TreeGrafter"/>
</dbReference>
<dbReference type="InterPro" id="IPR006047">
    <property type="entry name" value="GH13_cat_dom"/>
</dbReference>
<keyword evidence="5 10" id="KW-0321">Glycogen metabolism</keyword>
<evidence type="ECO:0000256" key="9">
    <source>
        <dbReference type="ARBA" id="ARBA00023277"/>
    </source>
</evidence>
<keyword evidence="7 10" id="KW-0808">Transferase</keyword>
<evidence type="ECO:0000256" key="1">
    <source>
        <dbReference type="ARBA" id="ARBA00000826"/>
    </source>
</evidence>
<dbReference type="InterPro" id="IPR013783">
    <property type="entry name" value="Ig-like_fold"/>
</dbReference>
<reference evidence="13" key="2">
    <citation type="journal article" date="2021" name="PeerJ">
        <title>Extensive microbial diversity within the chicken gut microbiome revealed by metagenomics and culture.</title>
        <authorList>
            <person name="Gilroy R."/>
            <person name="Ravi A."/>
            <person name="Getino M."/>
            <person name="Pursley I."/>
            <person name="Horton D.L."/>
            <person name="Alikhan N.F."/>
            <person name="Baker D."/>
            <person name="Gharbi K."/>
            <person name="Hall N."/>
            <person name="Watson M."/>
            <person name="Adriaenssens E.M."/>
            <person name="Foster-Nyarko E."/>
            <person name="Jarju S."/>
            <person name="Secka A."/>
            <person name="Antonio M."/>
            <person name="Oren A."/>
            <person name="Chaudhuri R.R."/>
            <person name="La Ragione R."/>
            <person name="Hildebrand F."/>
            <person name="Pallen M.J."/>
        </authorList>
    </citation>
    <scope>NUCLEOTIDE SEQUENCE</scope>
    <source>
        <strain evidence="13">2830</strain>
    </source>
</reference>
<dbReference type="FunFam" id="2.60.40.1180:FF:000002">
    <property type="entry name" value="1,4-alpha-glucan branching enzyme GlgB"/>
    <property type="match status" value="1"/>
</dbReference>
<proteinExistence type="inferred from homology"/>
<feature type="active site" description="Proton donor" evidence="10 11">
    <location>
        <position position="363"/>
    </location>
</feature>
<evidence type="ECO:0000313" key="13">
    <source>
        <dbReference type="EMBL" id="HIU10483.1"/>
    </source>
</evidence>
<dbReference type="Pfam" id="PF02922">
    <property type="entry name" value="CBM_48"/>
    <property type="match status" value="1"/>
</dbReference>
<sequence>MQAYRLLDEKAAYLYNRGEYFHAYHSLGAHPQEIDGVRGTGFVVFAPKASAVNVVGDFNVWCGEGFAMQPLEGGFWQLFVPGVAPGALYKYCITTQDGRVLYKADPFAFASEKRPGTASRVADISEFRWHDAKWLAARRKHSHFERPMNIYEMHLGSWRRHDATTDNPEGFWDYTELAEQLPPYLKKMGYTYVEFMPLMEHPLDDSWGYQITGYFAPTSRFGEPQGLMHLIDALHQAGIGVILDWVPGHFCRDEQGLAEFDGTPLYEAEDHAVWGTYKFNFTKSEVQSFLISNAFFWLEQYHADGIRVDGVTSMLYLNFGVDNPAKKRYNPDGSEECYPASAFIRKLNQTVSSYFPDVFMVAEESTAWPLVTYPPSAGGLGFHYKWDMGWMNDTLRYMSIDFPGRPYNHRLLTFSMMYAFNENFILPLSHDEVVHGKCSLIGRMPGDYWRQFAGLRLLYMYQLTHSGAKLNFMGSEIGQFIEWRFAEQLEWFLLDYPAHLAHQRFVAAANQIYLKERALWQQNYAWEGFVWEEADNEQQGVLIFRRQGRRARDFLLVILNFQPQTYYDYSVGVPHGGRYSEILNSDAADFGGSGKINPQEIRAVKLPKLCGEAQLMHGQPYAIKLTVPPLGGVIIKPHS</sequence>
<dbReference type="HAMAP" id="MF_00685">
    <property type="entry name" value="GlgB"/>
    <property type="match status" value="1"/>
</dbReference>
<evidence type="ECO:0000256" key="8">
    <source>
        <dbReference type="ARBA" id="ARBA00023056"/>
    </source>
</evidence>
<evidence type="ECO:0000256" key="7">
    <source>
        <dbReference type="ARBA" id="ARBA00022679"/>
    </source>
</evidence>
<accession>A0A9D1KYN9</accession>
<comment type="similarity">
    <text evidence="4 10">Belongs to the glycosyl hydrolase 13 family. GlgB subfamily.</text>
</comment>
<dbReference type="NCBIfam" id="NF003811">
    <property type="entry name" value="PRK05402.1"/>
    <property type="match status" value="1"/>
</dbReference>
<keyword evidence="9 10" id="KW-0119">Carbohydrate metabolism</keyword>
<comment type="function">
    <text evidence="2 10">Catalyzes the formation of the alpha-1,6-glucosidic linkages in glycogen by scission of a 1,4-alpha-linked oligosaccharide from growing alpha-1,4-glucan chains and the subsequent attachment of the oligosaccharide to the alpha-1,6 position.</text>
</comment>
<dbReference type="CDD" id="cd11322">
    <property type="entry name" value="AmyAc_Glg_BE"/>
    <property type="match status" value="1"/>
</dbReference>
<comment type="subunit">
    <text evidence="10">Monomer.</text>
</comment>
<evidence type="ECO:0000256" key="4">
    <source>
        <dbReference type="ARBA" id="ARBA00009000"/>
    </source>
</evidence>
<dbReference type="Pfam" id="PF02806">
    <property type="entry name" value="Alpha-amylase_C"/>
    <property type="match status" value="1"/>
</dbReference>
<reference evidence="13" key="1">
    <citation type="submission" date="2020-10" db="EMBL/GenBank/DDBJ databases">
        <authorList>
            <person name="Gilroy R."/>
        </authorList>
    </citation>
    <scope>NUCLEOTIDE SEQUENCE</scope>
    <source>
        <strain evidence="13">2830</strain>
    </source>
</reference>
<keyword evidence="6 10" id="KW-0328">Glycosyltransferase</keyword>
<gene>
    <name evidence="10 13" type="primary">glgB</name>
    <name evidence="13" type="ORF">IAB00_04450</name>
</gene>
<comment type="caution">
    <text evidence="13">The sequence shown here is derived from an EMBL/GenBank/DDBJ whole genome shotgun (WGS) entry which is preliminary data.</text>
</comment>
<dbReference type="EC" id="2.4.1.18" evidence="10"/>
<evidence type="ECO:0000256" key="6">
    <source>
        <dbReference type="ARBA" id="ARBA00022676"/>
    </source>
</evidence>
<dbReference type="InterPro" id="IPR044143">
    <property type="entry name" value="GlgB_N_E_set_prok"/>
</dbReference>
<organism evidence="13 14">
    <name type="scientific">Candidatus Avidehalobacter gallistercoris</name>
    <dbReference type="NCBI Taxonomy" id="2840694"/>
    <lineage>
        <taxon>Bacteria</taxon>
        <taxon>Bacillati</taxon>
        <taxon>Bacillota</taxon>
        <taxon>Clostridia</taxon>
        <taxon>Eubacteriales</taxon>
        <taxon>Peptococcaceae</taxon>
        <taxon>Peptococcaceae incertae sedis</taxon>
        <taxon>Candidatus Avidehalobacter</taxon>
    </lineage>
</organism>
<dbReference type="SUPFAM" id="SSF51445">
    <property type="entry name" value="(Trans)glycosidases"/>
    <property type="match status" value="1"/>
</dbReference>
<keyword evidence="8 10" id="KW-0320">Glycogen biosynthesis</keyword>
<dbReference type="AlphaFoldDB" id="A0A9D1KYN9"/>
<dbReference type="GO" id="GO:0004553">
    <property type="term" value="F:hydrolase activity, hydrolyzing O-glycosyl compounds"/>
    <property type="evidence" value="ECO:0007669"/>
    <property type="project" value="InterPro"/>
</dbReference>
<dbReference type="Gene3D" id="2.60.40.1180">
    <property type="entry name" value="Golgi alpha-mannosidase II"/>
    <property type="match status" value="1"/>
</dbReference>